<organism evidence="1 2">
    <name type="scientific">SAR86 cluster bacterium</name>
    <dbReference type="NCBI Taxonomy" id="2030880"/>
    <lineage>
        <taxon>Bacteria</taxon>
        <taxon>Pseudomonadati</taxon>
        <taxon>Pseudomonadota</taxon>
        <taxon>Gammaproteobacteria</taxon>
        <taxon>SAR86 cluster</taxon>
    </lineage>
</organism>
<gene>
    <name evidence="1" type="ORF">ISR29_00905</name>
</gene>
<dbReference type="Pfam" id="PF10972">
    <property type="entry name" value="CsiV"/>
    <property type="match status" value="1"/>
</dbReference>
<dbReference type="EMBL" id="JADHSG010000001">
    <property type="protein sequence ID" value="MBL6902745.1"/>
    <property type="molecule type" value="Genomic_DNA"/>
</dbReference>
<accession>A0A937LYS3</accession>
<protein>
    <submittedName>
        <fullName evidence="1">Uncharacterized protein</fullName>
    </submittedName>
</protein>
<proteinExistence type="predicted"/>
<comment type="caution">
    <text evidence="1">The sequence shown here is derived from an EMBL/GenBank/DDBJ whole genome shotgun (WGS) entry which is preliminary data.</text>
</comment>
<dbReference type="InterPro" id="IPR021241">
    <property type="entry name" value="CsiV"/>
</dbReference>
<evidence type="ECO:0000313" key="2">
    <source>
        <dbReference type="Proteomes" id="UP000705230"/>
    </source>
</evidence>
<sequence>MKFLKQFLIIPIFISMLVHSEEVDDVVTYEIEVMIYSTPNFETEEIFNIKNTFSIDEDNLISLSSPDKTINLKAMNESFKYESKFTDIFKNILFINTEKIEKESFSNNSGFWFRELKEGNTLNTLKRRILRRKDYVLLDHFTWHQGAADIEKSPYVYLHNDKYGLYVKTYKSRYLHLDVKGYLENNFNSPESMDDEFTANNKLRDFFIDQDIRVFPNEIYYFDHPKFGVVISIKDKP</sequence>
<reference evidence="1" key="1">
    <citation type="submission" date="2020-10" db="EMBL/GenBank/DDBJ databases">
        <title>Microbiome of the Black Sea water column analyzed by genome centric metagenomics.</title>
        <authorList>
            <person name="Cabello-Yeves P.J."/>
            <person name="Callieri C."/>
            <person name="Picazo A."/>
            <person name="Mehrshad M."/>
            <person name="Haro-Moreno J.M."/>
            <person name="Roda-Garcia J."/>
            <person name="Dzembekova N."/>
            <person name="Slabakova V."/>
            <person name="Slabakova N."/>
            <person name="Moncheva S."/>
            <person name="Rodriguez-Valera F."/>
        </authorList>
    </citation>
    <scope>NUCLEOTIDE SEQUENCE</scope>
    <source>
        <strain evidence="1">BS30m-G43</strain>
    </source>
</reference>
<dbReference type="Proteomes" id="UP000705230">
    <property type="component" value="Unassembled WGS sequence"/>
</dbReference>
<dbReference type="AlphaFoldDB" id="A0A937LYS3"/>
<evidence type="ECO:0000313" key="1">
    <source>
        <dbReference type="EMBL" id="MBL6902745.1"/>
    </source>
</evidence>
<name>A0A937LYS3_9GAMM</name>